<evidence type="ECO:0000259" key="2">
    <source>
        <dbReference type="Pfam" id="PF15902"/>
    </source>
</evidence>
<name>A0AA35RRX8_GEOBA</name>
<dbReference type="CDD" id="cd15482">
    <property type="entry name" value="Sialidase_non-viral"/>
    <property type="match status" value="1"/>
</dbReference>
<evidence type="ECO:0000313" key="4">
    <source>
        <dbReference type="Proteomes" id="UP001174909"/>
    </source>
</evidence>
<protein>
    <recommendedName>
        <fullName evidence="2">Sortilin N-terminal domain-containing protein</fullName>
    </recommendedName>
</protein>
<sequence>MVRDPLQVESQVRALTPHPTKPNVIYAGAQNGVFVSNDKGVSWEHIDSPMNDLHVWSIALDPNDPDTIFVGTRPPYVFRSRDGGKNWEKLPVEMAMECSIGSPRITALVVDSSNPKNVWVGVEIDGVYRSLDGGDSWSKVEEGVEDPDIHGIAVAPGNVLVSTPREVFASNDVGESWRSLVKTQDFPLGYCRWVAVKPDDPAVVLAANGSGAYGSTGGHPEVQRRRAVVAGHAIASGSQLLRLGLRLPPVGPQHYCGQHPLW</sequence>
<reference evidence="3" key="1">
    <citation type="submission" date="2023-03" db="EMBL/GenBank/DDBJ databases">
        <authorList>
            <person name="Steffen K."/>
            <person name="Cardenas P."/>
        </authorList>
    </citation>
    <scope>NUCLEOTIDE SEQUENCE</scope>
</reference>
<keyword evidence="4" id="KW-1185">Reference proteome</keyword>
<organism evidence="3 4">
    <name type="scientific">Geodia barretti</name>
    <name type="common">Barrett's horny sponge</name>
    <dbReference type="NCBI Taxonomy" id="519541"/>
    <lineage>
        <taxon>Eukaryota</taxon>
        <taxon>Metazoa</taxon>
        <taxon>Porifera</taxon>
        <taxon>Demospongiae</taxon>
        <taxon>Heteroscleromorpha</taxon>
        <taxon>Tetractinellida</taxon>
        <taxon>Astrophorina</taxon>
        <taxon>Geodiidae</taxon>
        <taxon>Geodia</taxon>
    </lineage>
</organism>
<keyword evidence="1" id="KW-0677">Repeat</keyword>
<dbReference type="Pfam" id="PF15902">
    <property type="entry name" value="Sortilin-Vps10"/>
    <property type="match status" value="1"/>
</dbReference>
<dbReference type="Gene3D" id="2.130.10.10">
    <property type="entry name" value="YVTN repeat-like/Quinoprotein amine dehydrogenase"/>
    <property type="match status" value="1"/>
</dbReference>
<feature type="domain" description="Sortilin N-terminal" evidence="2">
    <location>
        <begin position="33"/>
        <end position="98"/>
    </location>
</feature>
<dbReference type="SUPFAM" id="SSF110296">
    <property type="entry name" value="Oligoxyloglucan reducing end-specific cellobiohydrolase"/>
    <property type="match status" value="1"/>
</dbReference>
<dbReference type="AlphaFoldDB" id="A0AA35RRX8"/>
<evidence type="ECO:0000256" key="1">
    <source>
        <dbReference type="ARBA" id="ARBA00022737"/>
    </source>
</evidence>
<dbReference type="InterPro" id="IPR052025">
    <property type="entry name" value="Xyloglucanase_GH74"/>
</dbReference>
<comment type="caution">
    <text evidence="3">The sequence shown here is derived from an EMBL/GenBank/DDBJ whole genome shotgun (WGS) entry which is preliminary data.</text>
</comment>
<proteinExistence type="predicted"/>
<evidence type="ECO:0000313" key="3">
    <source>
        <dbReference type="EMBL" id="CAI8016177.1"/>
    </source>
</evidence>
<dbReference type="GO" id="GO:0010411">
    <property type="term" value="P:xyloglucan metabolic process"/>
    <property type="evidence" value="ECO:0007669"/>
    <property type="project" value="TreeGrafter"/>
</dbReference>
<gene>
    <name evidence="3" type="ORF">GBAR_LOCUS9942</name>
</gene>
<dbReference type="PANTHER" id="PTHR43739">
    <property type="entry name" value="XYLOGLUCANASE (EUROFUNG)"/>
    <property type="match status" value="1"/>
</dbReference>
<dbReference type="InterPro" id="IPR015943">
    <property type="entry name" value="WD40/YVTN_repeat-like_dom_sf"/>
</dbReference>
<accession>A0AA35RRX8</accession>
<dbReference type="PANTHER" id="PTHR43739:SF5">
    <property type="entry name" value="EXO-ALPHA-SIALIDASE"/>
    <property type="match status" value="1"/>
</dbReference>
<dbReference type="EMBL" id="CASHTH010001505">
    <property type="protein sequence ID" value="CAI8016177.1"/>
    <property type="molecule type" value="Genomic_DNA"/>
</dbReference>
<dbReference type="Proteomes" id="UP001174909">
    <property type="component" value="Unassembled WGS sequence"/>
</dbReference>
<dbReference type="InterPro" id="IPR031778">
    <property type="entry name" value="Sortilin_N"/>
</dbReference>